<dbReference type="Proteomes" id="UP000037136">
    <property type="component" value="Unassembled WGS sequence"/>
</dbReference>
<reference evidence="2 3" key="2">
    <citation type="journal article" date="2017" name="Sci. Rep.">
        <title>Ant-infecting Ophiocordyceps genomes reveal a high diversity of potential behavioral manipulation genes and a possible major role for enterotoxins.</title>
        <authorList>
            <person name="de Bekker C."/>
            <person name="Ohm R.A."/>
            <person name="Evans H.C."/>
            <person name="Brachmann A."/>
            <person name="Hughes D.P."/>
        </authorList>
    </citation>
    <scope>NUCLEOTIDE SEQUENCE [LARGE SCALE GENOMIC DNA]</scope>
    <source>
        <strain evidence="2 3">SC16a</strain>
    </source>
</reference>
<sequence length="69" mass="7307">MVLSARPYGPSHPSLNPFLTAPPPPFSSAYKRLPNATSNHHNKPSSVATCPATYRTISALSSQPEGTTT</sequence>
<dbReference type="EMBL" id="LAZP02000034">
    <property type="protein sequence ID" value="PFH62284.1"/>
    <property type="molecule type" value="Genomic_DNA"/>
</dbReference>
<comment type="caution">
    <text evidence="2">The sequence shown here is derived from an EMBL/GenBank/DDBJ whole genome shotgun (WGS) entry which is preliminary data.</text>
</comment>
<feature type="compositionally biased region" description="Polar residues" evidence="1">
    <location>
        <begin position="35"/>
        <end position="48"/>
    </location>
</feature>
<proteinExistence type="predicted"/>
<gene>
    <name evidence="2" type="ORF">XA68_14279</name>
</gene>
<reference evidence="2 3" key="1">
    <citation type="journal article" date="2015" name="BMC Genomics">
        <title>Gene expression during zombie ant biting behavior reflects the complexity underlying fungal parasitic behavioral manipulation.</title>
        <authorList>
            <person name="de Bekker C."/>
            <person name="Ohm R.A."/>
            <person name="Loreto R.G."/>
            <person name="Sebastian A."/>
            <person name="Albert I."/>
            <person name="Merrow M."/>
            <person name="Brachmann A."/>
            <person name="Hughes D.P."/>
        </authorList>
    </citation>
    <scope>NUCLEOTIDE SEQUENCE [LARGE SCALE GENOMIC DNA]</scope>
    <source>
        <strain evidence="2 3">SC16a</strain>
    </source>
</reference>
<feature type="region of interest" description="Disordered" evidence="1">
    <location>
        <begin position="1"/>
        <end position="49"/>
    </location>
</feature>
<keyword evidence="3" id="KW-1185">Reference proteome</keyword>
<evidence type="ECO:0000256" key="1">
    <source>
        <dbReference type="SAM" id="MobiDB-lite"/>
    </source>
</evidence>
<organism evidence="2 3">
    <name type="scientific">Ophiocordyceps unilateralis</name>
    <name type="common">Zombie-ant fungus</name>
    <name type="synonym">Torrubia unilateralis</name>
    <dbReference type="NCBI Taxonomy" id="268505"/>
    <lineage>
        <taxon>Eukaryota</taxon>
        <taxon>Fungi</taxon>
        <taxon>Dikarya</taxon>
        <taxon>Ascomycota</taxon>
        <taxon>Pezizomycotina</taxon>
        <taxon>Sordariomycetes</taxon>
        <taxon>Hypocreomycetidae</taxon>
        <taxon>Hypocreales</taxon>
        <taxon>Ophiocordycipitaceae</taxon>
        <taxon>Ophiocordyceps</taxon>
    </lineage>
</organism>
<accession>A0A2A9PM40</accession>
<name>A0A2A9PM40_OPHUN</name>
<evidence type="ECO:0000313" key="2">
    <source>
        <dbReference type="EMBL" id="PFH62284.1"/>
    </source>
</evidence>
<protein>
    <submittedName>
        <fullName evidence="2">Uncharacterized protein</fullName>
    </submittedName>
</protein>
<evidence type="ECO:0000313" key="3">
    <source>
        <dbReference type="Proteomes" id="UP000037136"/>
    </source>
</evidence>
<dbReference type="AlphaFoldDB" id="A0A2A9PM40"/>